<protein>
    <submittedName>
        <fullName evidence="2">Uncharacterized protein</fullName>
    </submittedName>
</protein>
<feature type="chain" id="PRO_5040856483" evidence="1">
    <location>
        <begin position="24"/>
        <end position="256"/>
    </location>
</feature>
<organism evidence="2 3">
    <name type="scientific">Tahibacter soli</name>
    <dbReference type="NCBI Taxonomy" id="2983605"/>
    <lineage>
        <taxon>Bacteria</taxon>
        <taxon>Pseudomonadati</taxon>
        <taxon>Pseudomonadota</taxon>
        <taxon>Gammaproteobacteria</taxon>
        <taxon>Lysobacterales</taxon>
        <taxon>Rhodanobacteraceae</taxon>
        <taxon>Tahibacter</taxon>
    </lineage>
</organism>
<feature type="signal peptide" evidence="1">
    <location>
        <begin position="1"/>
        <end position="23"/>
    </location>
</feature>
<evidence type="ECO:0000313" key="2">
    <source>
        <dbReference type="EMBL" id="MDC8011755.1"/>
    </source>
</evidence>
<proteinExistence type="predicted"/>
<keyword evidence="1" id="KW-0732">Signal</keyword>
<comment type="caution">
    <text evidence="2">The sequence shown here is derived from an EMBL/GenBank/DDBJ whole genome shotgun (WGS) entry which is preliminary data.</text>
</comment>
<name>A0A9X3YIF1_9GAMM</name>
<reference evidence="2" key="1">
    <citation type="submission" date="2023-02" db="EMBL/GenBank/DDBJ databases">
        <title>Tahibacter soli sp. nov. isolated from soil.</title>
        <authorList>
            <person name="Baek J.H."/>
            <person name="Lee J.K."/>
            <person name="Choi D.G."/>
            <person name="Jeon C.O."/>
        </authorList>
    </citation>
    <scope>NUCLEOTIDE SEQUENCE</scope>
    <source>
        <strain evidence="2">BL</strain>
    </source>
</reference>
<evidence type="ECO:0000313" key="3">
    <source>
        <dbReference type="Proteomes" id="UP001139971"/>
    </source>
</evidence>
<dbReference type="Proteomes" id="UP001139971">
    <property type="component" value="Unassembled WGS sequence"/>
</dbReference>
<keyword evidence="3" id="KW-1185">Reference proteome</keyword>
<dbReference type="RefSeq" id="WP_263542966.1">
    <property type="nucleotide sequence ID" value="NZ_JAOVZO020000003.1"/>
</dbReference>
<gene>
    <name evidence="2" type="ORF">OD750_004260</name>
</gene>
<sequence>MKANVTIKALSAAVLGLAGMAFAGSSMAQCAADPAQPTGAWSGKVVVGGGALAITTPGLKATACAASASINTGAGGLATAVVRDDTPAAETRYRFRFYLNTDALTGFGGVQGAQIFTANSTNPFPAVGGSTQILRIALVPGGATGKRLNFIAACNDPGVGYQCSSITPLAATGTVNVVEGEIVIGGAGTGKVNYWVNNNVAATATGTINLDNAAWTGVDTTFMGLSNATATFRTNQATKAVVFDEFDSRRQTFIGF</sequence>
<accession>A0A9X3YIF1</accession>
<dbReference type="EMBL" id="JAOVZO020000003">
    <property type="protein sequence ID" value="MDC8011755.1"/>
    <property type="molecule type" value="Genomic_DNA"/>
</dbReference>
<dbReference type="AlphaFoldDB" id="A0A9X3YIF1"/>
<evidence type="ECO:0000256" key="1">
    <source>
        <dbReference type="SAM" id="SignalP"/>
    </source>
</evidence>